<keyword evidence="8" id="KW-1185">Reference proteome</keyword>
<evidence type="ECO:0000256" key="6">
    <source>
        <dbReference type="RuleBase" id="RU004466"/>
    </source>
</evidence>
<dbReference type="PROSITE" id="PS00444">
    <property type="entry name" value="POLYPRENYL_SYNTHASE_2"/>
    <property type="match status" value="1"/>
</dbReference>
<dbReference type="Gene3D" id="1.10.600.10">
    <property type="entry name" value="Farnesyl Diphosphate Synthase"/>
    <property type="match status" value="1"/>
</dbReference>
<evidence type="ECO:0000256" key="5">
    <source>
        <dbReference type="ARBA" id="ARBA00022842"/>
    </source>
</evidence>
<keyword evidence="3 6" id="KW-0808">Transferase</keyword>
<dbReference type="InterPro" id="IPR008949">
    <property type="entry name" value="Isoprenoid_synthase_dom_sf"/>
</dbReference>
<dbReference type="AlphaFoldDB" id="A0A1L6MZQ2"/>
<dbReference type="PANTHER" id="PTHR12001">
    <property type="entry name" value="GERANYLGERANYL PYROPHOSPHATE SYNTHASE"/>
    <property type="match status" value="1"/>
</dbReference>
<reference evidence="7 8" key="1">
    <citation type="submission" date="2016-08" db="EMBL/GenBank/DDBJ databases">
        <title>Identification and validation of antigenic proteins from Pajaroellobacter abortibovis using de-novo genome sequence assembly and reverse vaccinology.</title>
        <authorList>
            <person name="Welly B.T."/>
            <person name="Miller M.R."/>
            <person name="Stott J.L."/>
            <person name="Blanchard M.T."/>
            <person name="Islas-Trejo A.D."/>
            <person name="O'Rourke S.M."/>
            <person name="Young A.E."/>
            <person name="Medrano J.F."/>
            <person name="Van Eenennaam A.L."/>
        </authorList>
    </citation>
    <scope>NUCLEOTIDE SEQUENCE [LARGE SCALE GENOMIC DNA]</scope>
    <source>
        <strain evidence="7 8">BTF92-0548A/99-0131</strain>
    </source>
</reference>
<dbReference type="SUPFAM" id="SSF48576">
    <property type="entry name" value="Terpenoid synthases"/>
    <property type="match status" value="1"/>
</dbReference>
<dbReference type="EMBL" id="CP016908">
    <property type="protein sequence ID" value="APS00878.1"/>
    <property type="molecule type" value="Genomic_DNA"/>
</dbReference>
<evidence type="ECO:0000313" key="7">
    <source>
        <dbReference type="EMBL" id="APS00878.1"/>
    </source>
</evidence>
<evidence type="ECO:0000313" key="8">
    <source>
        <dbReference type="Proteomes" id="UP000185544"/>
    </source>
</evidence>
<evidence type="ECO:0000256" key="1">
    <source>
        <dbReference type="ARBA" id="ARBA00001946"/>
    </source>
</evidence>
<organism evidence="7 8">
    <name type="scientific">Pajaroellobacter abortibovis</name>
    <dbReference type="NCBI Taxonomy" id="1882918"/>
    <lineage>
        <taxon>Bacteria</taxon>
        <taxon>Pseudomonadati</taxon>
        <taxon>Myxococcota</taxon>
        <taxon>Polyangia</taxon>
        <taxon>Polyangiales</taxon>
        <taxon>Polyangiaceae</taxon>
    </lineage>
</organism>
<keyword evidence="4" id="KW-0479">Metal-binding</keyword>
<name>A0A1L6MZQ2_9BACT</name>
<comment type="cofactor">
    <cofactor evidence="1">
        <name>Mg(2+)</name>
        <dbReference type="ChEBI" id="CHEBI:18420"/>
    </cofactor>
</comment>
<dbReference type="KEGG" id="pabo:BCY86_03920"/>
<comment type="similarity">
    <text evidence="2 6">Belongs to the FPP/GGPP synthase family.</text>
</comment>
<dbReference type="GO" id="GO:0046872">
    <property type="term" value="F:metal ion binding"/>
    <property type="evidence" value="ECO:0007669"/>
    <property type="project" value="UniProtKB-KW"/>
</dbReference>
<dbReference type="PANTHER" id="PTHR12001:SF69">
    <property type="entry name" value="ALL TRANS-POLYPRENYL-DIPHOSPHATE SYNTHASE PDSS1"/>
    <property type="match status" value="1"/>
</dbReference>
<keyword evidence="5" id="KW-0460">Magnesium</keyword>
<dbReference type="CDD" id="cd00685">
    <property type="entry name" value="Trans_IPPS_HT"/>
    <property type="match status" value="1"/>
</dbReference>
<protein>
    <recommendedName>
        <fullName evidence="9">Polyprenyl synthetase</fullName>
    </recommendedName>
</protein>
<dbReference type="Proteomes" id="UP000185544">
    <property type="component" value="Chromosome"/>
</dbReference>
<dbReference type="SFLD" id="SFLDS00005">
    <property type="entry name" value="Isoprenoid_Synthase_Type_I"/>
    <property type="match status" value="1"/>
</dbReference>
<dbReference type="InterPro" id="IPR000092">
    <property type="entry name" value="Polyprenyl_synt"/>
</dbReference>
<gene>
    <name evidence="7" type="ORF">BCY86_03920</name>
</gene>
<evidence type="ECO:0000256" key="4">
    <source>
        <dbReference type="ARBA" id="ARBA00022723"/>
    </source>
</evidence>
<accession>A0A1L6MZQ2</accession>
<evidence type="ECO:0000256" key="2">
    <source>
        <dbReference type="ARBA" id="ARBA00006706"/>
    </source>
</evidence>
<evidence type="ECO:0008006" key="9">
    <source>
        <dbReference type="Google" id="ProtNLM"/>
    </source>
</evidence>
<proteinExistence type="inferred from homology"/>
<sequence>MTTARALLQEDIVWVEERLKEIVKVGVSPATEVASYLLESGGKWIRPIALLLSMACFGPIDKKARELAVVVELVHLATLLHDDVVDEGQERRGRLVARRIWGNAVSVLAGDLLLTHALERTHAVGYSVVLQDLIGTLRQLVDGEVIQLNGRTRTINEEEYFQVIRQKTASLFAWAARAGAYAGKASQNAVNALGDYGFHLGVAFQLIDDVLDYVGDPKMMGKLVHADLCEGKQTLPLILLMKQSPKLEQEMIRAREGNEQAIFNLIEGVNTSGVCHTIRFYALEETKKAIDSLEAIPSSPSRDLLASVAHDLGARLP</sequence>
<dbReference type="PROSITE" id="PS00723">
    <property type="entry name" value="POLYPRENYL_SYNTHASE_1"/>
    <property type="match status" value="1"/>
</dbReference>
<dbReference type="Pfam" id="PF00348">
    <property type="entry name" value="polyprenyl_synt"/>
    <property type="match status" value="1"/>
</dbReference>
<dbReference type="GO" id="GO:0008299">
    <property type="term" value="P:isoprenoid biosynthetic process"/>
    <property type="evidence" value="ECO:0007669"/>
    <property type="project" value="InterPro"/>
</dbReference>
<dbReference type="GO" id="GO:0004659">
    <property type="term" value="F:prenyltransferase activity"/>
    <property type="evidence" value="ECO:0007669"/>
    <property type="project" value="InterPro"/>
</dbReference>
<dbReference type="InterPro" id="IPR033749">
    <property type="entry name" value="Polyprenyl_synt_CS"/>
</dbReference>
<evidence type="ECO:0000256" key="3">
    <source>
        <dbReference type="ARBA" id="ARBA00022679"/>
    </source>
</evidence>
<dbReference type="STRING" id="1882918.BCY86_03920"/>